<feature type="chain" id="PRO_5025573822" description="Ecp2 effector protein domain-containing protein" evidence="1">
    <location>
        <begin position="23"/>
        <end position="173"/>
    </location>
</feature>
<keyword evidence="3" id="KW-1185">Reference proteome</keyword>
<reference evidence="2" key="1">
    <citation type="journal article" date="2020" name="Stud. Mycol.">
        <title>101 Dothideomycetes genomes: a test case for predicting lifestyles and emergence of pathogens.</title>
        <authorList>
            <person name="Haridas S."/>
            <person name="Albert R."/>
            <person name="Binder M."/>
            <person name="Bloem J."/>
            <person name="Labutti K."/>
            <person name="Salamov A."/>
            <person name="Andreopoulos B."/>
            <person name="Baker S."/>
            <person name="Barry K."/>
            <person name="Bills G."/>
            <person name="Bluhm B."/>
            <person name="Cannon C."/>
            <person name="Castanera R."/>
            <person name="Culley D."/>
            <person name="Daum C."/>
            <person name="Ezra D."/>
            <person name="Gonzalez J."/>
            <person name="Henrissat B."/>
            <person name="Kuo A."/>
            <person name="Liang C."/>
            <person name="Lipzen A."/>
            <person name="Lutzoni F."/>
            <person name="Magnuson J."/>
            <person name="Mondo S."/>
            <person name="Nolan M."/>
            <person name="Ohm R."/>
            <person name="Pangilinan J."/>
            <person name="Park H.-J."/>
            <person name="Ramirez L."/>
            <person name="Alfaro M."/>
            <person name="Sun H."/>
            <person name="Tritt A."/>
            <person name="Yoshinaga Y."/>
            <person name="Zwiers L.-H."/>
            <person name="Turgeon B."/>
            <person name="Goodwin S."/>
            <person name="Spatafora J."/>
            <person name="Crous P."/>
            <person name="Grigoriev I."/>
        </authorList>
    </citation>
    <scope>NUCLEOTIDE SEQUENCE</scope>
    <source>
        <strain evidence="2">CBS 113818</strain>
    </source>
</reference>
<gene>
    <name evidence="2" type="ORF">CC86DRAFT_405483</name>
</gene>
<evidence type="ECO:0000313" key="3">
    <source>
        <dbReference type="Proteomes" id="UP000799424"/>
    </source>
</evidence>
<dbReference type="PROSITE" id="PS51257">
    <property type="entry name" value="PROKAR_LIPOPROTEIN"/>
    <property type="match status" value="1"/>
</dbReference>
<dbReference type="AlphaFoldDB" id="A0A6A7A3M1"/>
<organism evidence="2 3">
    <name type="scientific">Ophiobolus disseminans</name>
    <dbReference type="NCBI Taxonomy" id="1469910"/>
    <lineage>
        <taxon>Eukaryota</taxon>
        <taxon>Fungi</taxon>
        <taxon>Dikarya</taxon>
        <taxon>Ascomycota</taxon>
        <taxon>Pezizomycotina</taxon>
        <taxon>Dothideomycetes</taxon>
        <taxon>Pleosporomycetidae</taxon>
        <taxon>Pleosporales</taxon>
        <taxon>Pleosporineae</taxon>
        <taxon>Phaeosphaeriaceae</taxon>
        <taxon>Ophiobolus</taxon>
    </lineage>
</organism>
<name>A0A6A7A3M1_9PLEO</name>
<protein>
    <recommendedName>
        <fullName evidence="4">Ecp2 effector protein domain-containing protein</fullName>
    </recommendedName>
</protein>
<keyword evidence="1" id="KW-0732">Signal</keyword>
<evidence type="ECO:0000313" key="2">
    <source>
        <dbReference type="EMBL" id="KAF2827349.1"/>
    </source>
</evidence>
<evidence type="ECO:0000256" key="1">
    <source>
        <dbReference type="SAM" id="SignalP"/>
    </source>
</evidence>
<dbReference type="OrthoDB" id="2112446at2759"/>
<dbReference type="EMBL" id="MU006224">
    <property type="protein sequence ID" value="KAF2827349.1"/>
    <property type="molecule type" value="Genomic_DNA"/>
</dbReference>
<dbReference type="Proteomes" id="UP000799424">
    <property type="component" value="Unassembled WGS sequence"/>
</dbReference>
<evidence type="ECO:0008006" key="4">
    <source>
        <dbReference type="Google" id="ProtNLM"/>
    </source>
</evidence>
<proteinExistence type="predicted"/>
<sequence length="173" mass="18560">MSFTKMLSHSILLLACYHAASATPIVAERSMVDYPEVVPGPGLPSLASLNITSAELYEIASQHSDTASAMGNVPTTCGGELYAPYSHVDACREYLDKLGRQDCVVPDKGRQVLCIAGEAQVYAESLSGRDETAWCSNVAFGVSLIMFDCKNAEKVAGYTSALWNNNVLVRVFG</sequence>
<accession>A0A6A7A3M1</accession>
<feature type="signal peptide" evidence="1">
    <location>
        <begin position="1"/>
        <end position="22"/>
    </location>
</feature>